<dbReference type="EMBL" id="KZ824426">
    <property type="protein sequence ID" value="RAL03839.1"/>
    <property type="molecule type" value="Genomic_DNA"/>
</dbReference>
<dbReference type="VEuPathDB" id="FungiDB:BO80DRAFT_272559"/>
<evidence type="ECO:0000256" key="1">
    <source>
        <dbReference type="SAM" id="MobiDB-lite"/>
    </source>
</evidence>
<dbReference type="RefSeq" id="XP_025578166.1">
    <property type="nucleotide sequence ID" value="XM_025714840.1"/>
</dbReference>
<evidence type="ECO:0000313" key="2">
    <source>
        <dbReference type="EMBL" id="RAL03839.1"/>
    </source>
</evidence>
<protein>
    <submittedName>
        <fullName evidence="2">Uncharacterized protein</fullName>
    </submittedName>
</protein>
<sequence>MFPARWLKLKRDRMSQLTGSGRKYTCRTESVVIVLCIPIAPGDLVHGNHDHNLDCVKGKPEMSQPGRDGEKRSNKKQQRAVSVT</sequence>
<accession>A0A395H8E2</accession>
<feature type="region of interest" description="Disordered" evidence="1">
    <location>
        <begin position="55"/>
        <end position="84"/>
    </location>
</feature>
<dbReference type="AlphaFoldDB" id="A0A395H8E2"/>
<keyword evidence="3" id="KW-1185">Reference proteome</keyword>
<evidence type="ECO:0000313" key="3">
    <source>
        <dbReference type="Proteomes" id="UP000249402"/>
    </source>
</evidence>
<dbReference type="Proteomes" id="UP000249402">
    <property type="component" value="Unassembled WGS sequence"/>
</dbReference>
<reference evidence="2 3" key="1">
    <citation type="submission" date="2018-02" db="EMBL/GenBank/DDBJ databases">
        <title>The genomes of Aspergillus section Nigri reveals drivers in fungal speciation.</title>
        <authorList>
            <consortium name="DOE Joint Genome Institute"/>
            <person name="Vesth T.C."/>
            <person name="Nybo J."/>
            <person name="Theobald S."/>
            <person name="Brandl J."/>
            <person name="Frisvad J.C."/>
            <person name="Nielsen K.F."/>
            <person name="Lyhne E.K."/>
            <person name="Kogle M.E."/>
            <person name="Kuo A."/>
            <person name="Riley R."/>
            <person name="Clum A."/>
            <person name="Nolan M."/>
            <person name="Lipzen A."/>
            <person name="Salamov A."/>
            <person name="Henrissat B."/>
            <person name="Wiebenga A."/>
            <person name="De vries R.P."/>
            <person name="Grigoriev I.V."/>
            <person name="Mortensen U.H."/>
            <person name="Andersen M.R."/>
            <person name="Baker S.E."/>
        </authorList>
    </citation>
    <scope>NUCLEOTIDE SEQUENCE [LARGE SCALE GENOMIC DNA]</scope>
    <source>
        <strain evidence="2 3">CBS 121593</strain>
    </source>
</reference>
<proteinExistence type="predicted"/>
<organism evidence="2 3">
    <name type="scientific">Aspergillus ibericus CBS 121593</name>
    <dbReference type="NCBI Taxonomy" id="1448316"/>
    <lineage>
        <taxon>Eukaryota</taxon>
        <taxon>Fungi</taxon>
        <taxon>Dikarya</taxon>
        <taxon>Ascomycota</taxon>
        <taxon>Pezizomycotina</taxon>
        <taxon>Eurotiomycetes</taxon>
        <taxon>Eurotiomycetidae</taxon>
        <taxon>Eurotiales</taxon>
        <taxon>Aspergillaceae</taxon>
        <taxon>Aspergillus</taxon>
        <taxon>Aspergillus subgen. Circumdati</taxon>
    </lineage>
</organism>
<name>A0A395H8E2_9EURO</name>
<dbReference type="GeneID" id="37219705"/>
<gene>
    <name evidence="2" type="ORF">BO80DRAFT_272559</name>
</gene>